<dbReference type="InterPro" id="IPR011856">
    <property type="entry name" value="tRNA_endonuc-like_dom_sf"/>
</dbReference>
<dbReference type="PANTHER" id="PTHR13829">
    <property type="entry name" value="SNRNP CORE PROTEIN FAMILY MEMBER"/>
    <property type="match status" value="1"/>
</dbReference>
<dbReference type="Proteomes" id="UP000887572">
    <property type="component" value="Unplaced"/>
</dbReference>
<dbReference type="GO" id="GO:0000213">
    <property type="term" value="F:tRNA-intron lyase activity"/>
    <property type="evidence" value="ECO:0007669"/>
    <property type="project" value="UniProtKB-EC"/>
</dbReference>
<evidence type="ECO:0000256" key="14">
    <source>
        <dbReference type="ARBA" id="ARBA00083963"/>
    </source>
</evidence>
<feature type="signal peptide" evidence="15">
    <location>
        <begin position="1"/>
        <end position="24"/>
    </location>
</feature>
<dbReference type="Pfam" id="PF01423">
    <property type="entry name" value="LSM"/>
    <property type="match status" value="1"/>
</dbReference>
<evidence type="ECO:0000256" key="9">
    <source>
        <dbReference type="ARBA" id="ARBA00023242"/>
    </source>
</evidence>
<evidence type="ECO:0000256" key="2">
    <source>
        <dbReference type="ARBA" id="ARBA00006850"/>
    </source>
</evidence>
<dbReference type="CDD" id="cd01725">
    <property type="entry name" value="LSm2"/>
    <property type="match status" value="1"/>
</dbReference>
<keyword evidence="17" id="KW-1185">Reference proteome</keyword>
<dbReference type="InterPro" id="IPR003386">
    <property type="entry name" value="LACT/PDAT_acylTrfase"/>
</dbReference>
<dbReference type="GO" id="GO:0071013">
    <property type="term" value="C:catalytic step 2 spliceosome"/>
    <property type="evidence" value="ECO:0007669"/>
    <property type="project" value="TreeGrafter"/>
</dbReference>
<dbReference type="InterPro" id="IPR010920">
    <property type="entry name" value="LSM_dom_sf"/>
</dbReference>
<comment type="subcellular location">
    <subcellularLocation>
        <location evidence="1">Nucleus</location>
    </subcellularLocation>
</comment>
<dbReference type="InterPro" id="IPR036167">
    <property type="entry name" value="tRNA_intron_Endo_cat-like_sf"/>
</dbReference>
<keyword evidence="10" id="KW-0687">Ribonucleoprotein</keyword>
<evidence type="ECO:0000313" key="17">
    <source>
        <dbReference type="Proteomes" id="UP000887572"/>
    </source>
</evidence>
<dbReference type="GO" id="GO:0008374">
    <property type="term" value="F:O-acyltransferase activity"/>
    <property type="evidence" value="ECO:0007669"/>
    <property type="project" value="InterPro"/>
</dbReference>
<dbReference type="Gene3D" id="3.40.1350.10">
    <property type="match status" value="1"/>
</dbReference>
<feature type="chain" id="PRO_5037823649" description="U6 snRNA-associated Sm-like protein LSm2" evidence="15">
    <location>
        <begin position="25"/>
        <end position="892"/>
    </location>
</feature>
<evidence type="ECO:0000256" key="4">
    <source>
        <dbReference type="ARBA" id="ARBA00012573"/>
    </source>
</evidence>
<feature type="domain" description="Sm" evidence="16">
    <location>
        <begin position="789"/>
        <end position="863"/>
    </location>
</feature>
<evidence type="ECO:0000259" key="16">
    <source>
        <dbReference type="PROSITE" id="PS52002"/>
    </source>
</evidence>
<dbReference type="SMART" id="SM00651">
    <property type="entry name" value="Sm"/>
    <property type="match status" value="1"/>
</dbReference>
<dbReference type="GO" id="GO:0005688">
    <property type="term" value="C:U6 snRNP"/>
    <property type="evidence" value="ECO:0007669"/>
    <property type="project" value="TreeGrafter"/>
</dbReference>
<evidence type="ECO:0000256" key="13">
    <source>
        <dbReference type="ARBA" id="ARBA00083055"/>
    </source>
</evidence>
<evidence type="ECO:0000256" key="3">
    <source>
        <dbReference type="ARBA" id="ARBA00008078"/>
    </source>
</evidence>
<keyword evidence="5" id="KW-0507">mRNA processing</keyword>
<dbReference type="EC" id="4.6.1.16" evidence="4"/>
<dbReference type="GO" id="GO:0071011">
    <property type="term" value="C:precatalytic spliceosome"/>
    <property type="evidence" value="ECO:0007669"/>
    <property type="project" value="TreeGrafter"/>
</dbReference>
<organism evidence="17 18">
    <name type="scientific">Globodera rostochiensis</name>
    <name type="common">Golden nematode worm</name>
    <name type="synonym">Heterodera rostochiensis</name>
    <dbReference type="NCBI Taxonomy" id="31243"/>
    <lineage>
        <taxon>Eukaryota</taxon>
        <taxon>Metazoa</taxon>
        <taxon>Ecdysozoa</taxon>
        <taxon>Nematoda</taxon>
        <taxon>Chromadorea</taxon>
        <taxon>Rhabditida</taxon>
        <taxon>Tylenchina</taxon>
        <taxon>Tylenchomorpha</taxon>
        <taxon>Tylenchoidea</taxon>
        <taxon>Heteroderidae</taxon>
        <taxon>Heteroderinae</taxon>
        <taxon>Globodera</taxon>
    </lineage>
</organism>
<keyword evidence="7" id="KW-0694">RNA-binding</keyword>
<dbReference type="Gene3D" id="2.30.30.100">
    <property type="match status" value="1"/>
</dbReference>
<dbReference type="Pfam" id="PF02450">
    <property type="entry name" value="LCAT"/>
    <property type="match status" value="1"/>
</dbReference>
<dbReference type="Pfam" id="PF01974">
    <property type="entry name" value="tRNA_int_endo"/>
    <property type="match status" value="1"/>
</dbReference>
<dbReference type="GO" id="GO:1990726">
    <property type="term" value="C:Lsm1-7-Pat1 complex"/>
    <property type="evidence" value="ECO:0007669"/>
    <property type="project" value="TreeGrafter"/>
</dbReference>
<dbReference type="InterPro" id="IPR047575">
    <property type="entry name" value="Sm"/>
</dbReference>
<sequence length="892" mass="100487">MPKPSIFALIILFFVSFGIPSSLGRAIEPQNEVTVHGYIANKAYVEGHNIPFPADLVDVCPRNWKYLKAWINPMLADRIINRQACLLHMLSLHYDPATKVFSNQPNVNVTFLGDKPFGSVWPTACLLSSENTGWNFACRASTELNQDEAQFMPMVQHFEEKHGYERDVTLLAAPYDWRRTANMVEMDPYFANLTNLIEKSVNASGQKAFLVCHSMGNLIINYFLNRKVGKEWQQKYLNGTINVSAPWAGSLMLVEQILSGNADRLQFGGSLILPDSIVRNFIRTMPSSFAMLPSTLAFPPNQTLLTLAGVDYSTKNMDAFLALAGSAYMAPLYHELTATVDAQKYTPMFCVHSKTADGMPIFYNYTNGIAKRPKAKMGDGDALVNIESLRVCQKWMDEGKLVKKVVEIDGPTHMAILHEDKFYKAEIICGKGKNAKIKVAGRRQEIFADSYSARREDIFYSEPSQSQNISILRMSGAPRKSSDKIQIFNLCSSNFAVFDGVDRLLHEFRLLCHSIHRPKDEVGIDLPNLSVVLLPEQAQVLLENGFAQLKRFRNAGKGSADVIFTQKDNGEAAIKPSYRADNERIQSMARQIVIGRKIKAQKRKALSIDGLLSAKALKVRKLDRLQFAMEHTTEADQNENGCADDAGRVEECTPDELAEAMDELRQRELGKRQQKSEVVPSCSAQIYSDFLPQFPQNAVYGVRLAVFRDLWRKGFYLADGAKFGCDYLAYRKPPPEQHSEFMASQSDRRVQGEHSGQKANFVGHGQCGFASALLFGDELVERRRRSMMLFFSFFKSMVGREVIVELKNDLSICGTLHSVDQYLNMKVNDISVTDVDRHPHMISVKNCFIRGSVIRYVHLPTDGIDTALLQEASRKEILQSRQQQQQQQQQAK</sequence>
<dbReference type="InterPro" id="IPR016654">
    <property type="entry name" value="U6_snRNA_Lsm2"/>
</dbReference>
<evidence type="ECO:0000256" key="11">
    <source>
        <dbReference type="ARBA" id="ARBA00034031"/>
    </source>
</evidence>
<dbReference type="SUPFAM" id="SSF53474">
    <property type="entry name" value="alpha/beta-Hydrolases"/>
    <property type="match status" value="1"/>
</dbReference>
<dbReference type="InterPro" id="IPR029058">
    <property type="entry name" value="AB_hydrolase_fold"/>
</dbReference>
<evidence type="ECO:0000313" key="18">
    <source>
        <dbReference type="WBParaSite" id="Gr19_v10_g5515.t1"/>
    </source>
</evidence>
<proteinExistence type="inferred from homology"/>
<dbReference type="GO" id="GO:0000932">
    <property type="term" value="C:P-body"/>
    <property type="evidence" value="ECO:0007669"/>
    <property type="project" value="TreeGrafter"/>
</dbReference>
<evidence type="ECO:0000256" key="1">
    <source>
        <dbReference type="ARBA" id="ARBA00004123"/>
    </source>
</evidence>
<comment type="similarity">
    <text evidence="2">Belongs to the snRNP Sm proteins family.</text>
</comment>
<evidence type="ECO:0000256" key="6">
    <source>
        <dbReference type="ARBA" id="ARBA00022728"/>
    </source>
</evidence>
<dbReference type="CDD" id="cd22363">
    <property type="entry name" value="tRNA-intron_lyase_C"/>
    <property type="match status" value="1"/>
</dbReference>
<evidence type="ECO:0000256" key="12">
    <source>
        <dbReference type="ARBA" id="ARBA00067755"/>
    </source>
</evidence>
<dbReference type="GO" id="GO:0006388">
    <property type="term" value="P:tRNA splicing, via endonucleolytic cleavage and ligation"/>
    <property type="evidence" value="ECO:0007669"/>
    <property type="project" value="InterPro"/>
</dbReference>
<keyword evidence="8" id="KW-0508">mRNA splicing</keyword>
<dbReference type="Gene3D" id="3.40.50.1820">
    <property type="entry name" value="alpha/beta hydrolase"/>
    <property type="match status" value="1"/>
</dbReference>
<keyword evidence="6" id="KW-0747">Spliceosome</keyword>
<dbReference type="PROSITE" id="PS52002">
    <property type="entry name" value="SM"/>
    <property type="match status" value="1"/>
</dbReference>
<comment type="catalytic activity">
    <reaction evidence="11">
        <text>pretRNA = a 3'-half-tRNA molecule with a 5'-OH end + a 5'-half-tRNA molecule with a 2',3'-cyclic phosphate end + an intron with a 2',3'-cyclic phosphate and a 5'-hydroxyl terminus.</text>
        <dbReference type="EC" id="4.6.1.16"/>
    </reaction>
</comment>
<dbReference type="InterPro" id="IPR006677">
    <property type="entry name" value="tRNA_intron_Endonuc_cat-like"/>
</dbReference>
<dbReference type="GO" id="GO:0003723">
    <property type="term" value="F:RNA binding"/>
    <property type="evidence" value="ECO:0007669"/>
    <property type="project" value="UniProtKB-KW"/>
</dbReference>
<evidence type="ECO:0000256" key="5">
    <source>
        <dbReference type="ARBA" id="ARBA00022664"/>
    </source>
</evidence>
<protein>
    <recommendedName>
        <fullName evidence="12">U6 snRNA-associated Sm-like protein LSm2</fullName>
        <ecNumber evidence="4">4.6.1.16</ecNumber>
    </recommendedName>
    <alternativeName>
        <fullName evidence="13">Protein G7b</fullName>
    </alternativeName>
    <alternativeName>
        <fullName evidence="14">snRNP core Sm-like protein Sm-x5</fullName>
    </alternativeName>
</protein>
<dbReference type="PANTHER" id="PTHR13829:SF2">
    <property type="entry name" value="U6 SNRNA-ASSOCIATED SM-LIKE PROTEIN LSM2"/>
    <property type="match status" value="1"/>
</dbReference>
<dbReference type="GO" id="GO:0000398">
    <property type="term" value="P:mRNA splicing, via spliceosome"/>
    <property type="evidence" value="ECO:0007669"/>
    <property type="project" value="TreeGrafter"/>
</dbReference>
<keyword evidence="9" id="KW-0539">Nucleus</keyword>
<reference evidence="18" key="1">
    <citation type="submission" date="2022-11" db="UniProtKB">
        <authorList>
            <consortium name="WormBaseParasite"/>
        </authorList>
    </citation>
    <scope>IDENTIFICATION</scope>
</reference>
<keyword evidence="15" id="KW-0732">Signal</keyword>
<dbReference type="GO" id="GO:0046540">
    <property type="term" value="C:U4/U6 x U5 tri-snRNP complex"/>
    <property type="evidence" value="ECO:0007669"/>
    <property type="project" value="TreeGrafter"/>
</dbReference>
<dbReference type="AlphaFoldDB" id="A0A914I0M5"/>
<evidence type="ECO:0000256" key="8">
    <source>
        <dbReference type="ARBA" id="ARBA00023187"/>
    </source>
</evidence>
<evidence type="ECO:0000256" key="15">
    <source>
        <dbReference type="SAM" id="SignalP"/>
    </source>
</evidence>
<accession>A0A914I0M5</accession>
<comment type="similarity">
    <text evidence="3">Belongs to the tRNA-intron endonuclease family.</text>
</comment>
<dbReference type="InterPro" id="IPR001163">
    <property type="entry name" value="Sm_dom_euk/arc"/>
</dbReference>
<dbReference type="FunFam" id="2.30.30.100:FF:000009">
    <property type="entry name" value="U6 snRNA-associated Sm-like protein LSm2"/>
    <property type="match status" value="1"/>
</dbReference>
<name>A0A914I0M5_GLORO</name>
<evidence type="ECO:0000256" key="10">
    <source>
        <dbReference type="ARBA" id="ARBA00023274"/>
    </source>
</evidence>
<dbReference type="WBParaSite" id="Gr19_v10_g5515.t1">
    <property type="protein sequence ID" value="Gr19_v10_g5515.t1"/>
    <property type="gene ID" value="Gr19_v10_g5515"/>
</dbReference>
<dbReference type="GO" id="GO:0006629">
    <property type="term" value="P:lipid metabolic process"/>
    <property type="evidence" value="ECO:0007669"/>
    <property type="project" value="InterPro"/>
</dbReference>
<dbReference type="SUPFAM" id="SSF53032">
    <property type="entry name" value="tRNA-intron endonuclease catalytic domain-like"/>
    <property type="match status" value="1"/>
</dbReference>
<evidence type="ECO:0000256" key="7">
    <source>
        <dbReference type="ARBA" id="ARBA00022884"/>
    </source>
</evidence>
<dbReference type="SUPFAM" id="SSF50182">
    <property type="entry name" value="Sm-like ribonucleoproteins"/>
    <property type="match status" value="1"/>
</dbReference>